<protein>
    <submittedName>
        <fullName evidence="1">Uncharacterized protein</fullName>
    </submittedName>
</protein>
<sequence>MAKIDEIDSVRISRFRVIRFPRAYVELSFFSPHSLGSVIRFRDPFQIGIRLYGELVSVLPPPQLLSTPTVAAFSVSLRQFLAFLENPSMCQIVVLSHSLSIVPRYIRDSTRRSADSSPDSTASVAAARL</sequence>
<comment type="caution">
    <text evidence="1">The sequence shown here is derived from an EMBL/GenBank/DDBJ whole genome shotgun (WGS) entry which is preliminary data.</text>
</comment>
<evidence type="ECO:0000313" key="2">
    <source>
        <dbReference type="Proteomes" id="UP000191672"/>
    </source>
</evidence>
<gene>
    <name evidence="1" type="ORF">PENANT_c005G02736</name>
</gene>
<accession>A0A1V6QF18</accession>
<name>A0A1V6QF18_9EURO</name>
<organism evidence="1 2">
    <name type="scientific">Penicillium antarcticum</name>
    <dbReference type="NCBI Taxonomy" id="416450"/>
    <lineage>
        <taxon>Eukaryota</taxon>
        <taxon>Fungi</taxon>
        <taxon>Dikarya</taxon>
        <taxon>Ascomycota</taxon>
        <taxon>Pezizomycotina</taxon>
        <taxon>Eurotiomycetes</taxon>
        <taxon>Eurotiomycetidae</taxon>
        <taxon>Eurotiales</taxon>
        <taxon>Aspergillaceae</taxon>
        <taxon>Penicillium</taxon>
    </lineage>
</organism>
<proteinExistence type="predicted"/>
<dbReference type="AlphaFoldDB" id="A0A1V6QF18"/>
<dbReference type="EMBL" id="MDYN01000005">
    <property type="protein sequence ID" value="OQD87577.1"/>
    <property type="molecule type" value="Genomic_DNA"/>
</dbReference>
<dbReference type="Proteomes" id="UP000191672">
    <property type="component" value="Unassembled WGS sequence"/>
</dbReference>
<evidence type="ECO:0000313" key="1">
    <source>
        <dbReference type="EMBL" id="OQD87577.1"/>
    </source>
</evidence>
<keyword evidence="2" id="KW-1185">Reference proteome</keyword>
<reference evidence="2" key="1">
    <citation type="journal article" date="2017" name="Nat. Microbiol.">
        <title>Global analysis of biosynthetic gene clusters reveals vast potential of secondary metabolite production in Penicillium species.</title>
        <authorList>
            <person name="Nielsen J.C."/>
            <person name="Grijseels S."/>
            <person name="Prigent S."/>
            <person name="Ji B."/>
            <person name="Dainat J."/>
            <person name="Nielsen K.F."/>
            <person name="Frisvad J.C."/>
            <person name="Workman M."/>
            <person name="Nielsen J."/>
        </authorList>
    </citation>
    <scope>NUCLEOTIDE SEQUENCE [LARGE SCALE GENOMIC DNA]</scope>
    <source>
        <strain evidence="2">IBT 31811</strain>
    </source>
</reference>